<gene>
    <name evidence="2" type="ORF">CMV30_18975</name>
</gene>
<evidence type="ECO:0000256" key="1">
    <source>
        <dbReference type="SAM" id="Phobius"/>
    </source>
</evidence>
<keyword evidence="1" id="KW-0812">Transmembrane</keyword>
<accession>A0A290QMK2</accession>
<keyword evidence="1" id="KW-0472">Membrane</keyword>
<feature type="transmembrane region" description="Helical" evidence="1">
    <location>
        <begin position="36"/>
        <end position="55"/>
    </location>
</feature>
<evidence type="ECO:0000313" key="2">
    <source>
        <dbReference type="EMBL" id="ATC65861.1"/>
    </source>
</evidence>
<name>A0A290QMK2_9BACT</name>
<organism evidence="2 3">
    <name type="scientific">Nibricoccus aquaticus</name>
    <dbReference type="NCBI Taxonomy" id="2576891"/>
    <lineage>
        <taxon>Bacteria</taxon>
        <taxon>Pseudomonadati</taxon>
        <taxon>Verrucomicrobiota</taxon>
        <taxon>Opitutia</taxon>
        <taxon>Opitutales</taxon>
        <taxon>Opitutaceae</taxon>
        <taxon>Nibricoccus</taxon>
    </lineage>
</organism>
<dbReference type="KEGG" id="vbh:CMV30_18975"/>
<feature type="transmembrane region" description="Helical" evidence="1">
    <location>
        <begin position="125"/>
        <end position="147"/>
    </location>
</feature>
<evidence type="ECO:0000313" key="3">
    <source>
        <dbReference type="Proteomes" id="UP000217265"/>
    </source>
</evidence>
<reference evidence="2 3" key="1">
    <citation type="submission" date="2017-09" db="EMBL/GenBank/DDBJ databases">
        <title>Complete genome sequence of Verrucomicrobial strain HZ-65, isolated from freshwater.</title>
        <authorList>
            <person name="Choi A."/>
        </authorList>
    </citation>
    <scope>NUCLEOTIDE SEQUENCE [LARGE SCALE GENOMIC DNA]</scope>
    <source>
        <strain evidence="2 3">HZ-65</strain>
    </source>
</reference>
<dbReference type="Proteomes" id="UP000217265">
    <property type="component" value="Chromosome"/>
</dbReference>
<dbReference type="EMBL" id="CP023344">
    <property type="protein sequence ID" value="ATC65861.1"/>
    <property type="molecule type" value="Genomic_DNA"/>
</dbReference>
<proteinExistence type="predicted"/>
<keyword evidence="3" id="KW-1185">Reference proteome</keyword>
<feature type="transmembrane region" description="Helical" evidence="1">
    <location>
        <begin position="67"/>
        <end position="88"/>
    </location>
</feature>
<keyword evidence="1" id="KW-1133">Transmembrane helix</keyword>
<sequence>MKIGEMPKELISSRRAWIKERWHGIQDARTCALSRIMSHLFVLNSGALLAALTYISAQPNTKGSMLFPIWCFIVGTAAATIHAAIDYYTTEHMFTKFREDVSLFDAGALDWEVMISNTKKQPLEWMLYTIGPCAGVALLVGLLVGIARL</sequence>
<dbReference type="AlphaFoldDB" id="A0A290QMK2"/>
<protein>
    <submittedName>
        <fullName evidence="2">Uncharacterized protein</fullName>
    </submittedName>
</protein>
<dbReference type="RefSeq" id="WP_096057490.1">
    <property type="nucleotide sequence ID" value="NZ_CP023344.1"/>
</dbReference>